<feature type="domain" description="ABC transmembrane type-1" evidence="8">
    <location>
        <begin position="65"/>
        <end position="277"/>
    </location>
</feature>
<dbReference type="OrthoDB" id="9786413at2"/>
<dbReference type="EMBL" id="FQWX01000046">
    <property type="protein sequence ID" value="SHH41783.1"/>
    <property type="molecule type" value="Genomic_DNA"/>
</dbReference>
<evidence type="ECO:0000256" key="5">
    <source>
        <dbReference type="ARBA" id="ARBA00022989"/>
    </source>
</evidence>
<keyword evidence="3" id="KW-1003">Cell membrane</keyword>
<dbReference type="PROSITE" id="PS50928">
    <property type="entry name" value="ABC_TM1"/>
    <property type="match status" value="1"/>
</dbReference>
<keyword evidence="6 7" id="KW-0472">Membrane</keyword>
<keyword evidence="2 7" id="KW-0813">Transport</keyword>
<dbReference type="SUPFAM" id="SSF161098">
    <property type="entry name" value="MetI-like"/>
    <property type="match status" value="1"/>
</dbReference>
<proteinExistence type="inferred from homology"/>
<evidence type="ECO:0000256" key="4">
    <source>
        <dbReference type="ARBA" id="ARBA00022692"/>
    </source>
</evidence>
<sequence>MKKQFKPYVYALPALLGMIVFVIYPIIHTIYLSFQAGSLISPNLQFAGIENFKTLLNDADFIKSLNNTAIYTVAMVGISISLALLFAVWLNKQSFMHKLTQTVIFTPHVVSLVSIGVLFMWIMNPDYGFFNWALNLIGIPPSKWLSSEKTALFSIILVGIWKTVGYNTLVLIAGLQSIPGYIYESAKLDNSSSIKTFFKITLPLLSPTIFFLLITTTTSSFQVFDLINVMTKGGPINSTNMLVYYVYEAGFRYYDIGIASAASVFMIVIIGILTFAHFKLLSNKIHYQ</sequence>
<evidence type="ECO:0000256" key="7">
    <source>
        <dbReference type="RuleBase" id="RU363032"/>
    </source>
</evidence>
<name>A0A1M5SUW7_9FIRM</name>
<evidence type="ECO:0000256" key="2">
    <source>
        <dbReference type="ARBA" id="ARBA00022448"/>
    </source>
</evidence>
<evidence type="ECO:0000259" key="8">
    <source>
        <dbReference type="PROSITE" id="PS50928"/>
    </source>
</evidence>
<feature type="transmembrane region" description="Helical" evidence="7">
    <location>
        <begin position="256"/>
        <end position="278"/>
    </location>
</feature>
<comment type="subcellular location">
    <subcellularLocation>
        <location evidence="1 7">Cell membrane</location>
        <topology evidence="1 7">Multi-pass membrane protein</topology>
    </subcellularLocation>
</comment>
<reference evidence="10" key="1">
    <citation type="submission" date="2016-11" db="EMBL/GenBank/DDBJ databases">
        <authorList>
            <person name="Varghese N."/>
            <person name="Submissions S."/>
        </authorList>
    </citation>
    <scope>NUCLEOTIDE SEQUENCE [LARGE SCALE GENOMIC DNA]</scope>
    <source>
        <strain evidence="10">DSM 2635</strain>
    </source>
</reference>
<dbReference type="STRING" id="1121321.SAMN04488530_1465"/>
<dbReference type="Pfam" id="PF00528">
    <property type="entry name" value="BPD_transp_1"/>
    <property type="match status" value="1"/>
</dbReference>
<feature type="transmembrane region" description="Helical" evidence="7">
    <location>
        <begin position="7"/>
        <end position="27"/>
    </location>
</feature>
<feature type="transmembrane region" description="Helical" evidence="7">
    <location>
        <begin position="102"/>
        <end position="122"/>
    </location>
</feature>
<dbReference type="InterPro" id="IPR000515">
    <property type="entry name" value="MetI-like"/>
</dbReference>
<dbReference type="Gene3D" id="1.10.3720.10">
    <property type="entry name" value="MetI-like"/>
    <property type="match status" value="1"/>
</dbReference>
<comment type="similarity">
    <text evidence="7">Belongs to the binding-protein-dependent transport system permease family.</text>
</comment>
<dbReference type="InterPro" id="IPR051393">
    <property type="entry name" value="ABC_transporter_permease"/>
</dbReference>
<keyword evidence="5 7" id="KW-1133">Transmembrane helix</keyword>
<dbReference type="SUPFAM" id="SSF160964">
    <property type="entry name" value="MalF N-terminal region-like"/>
    <property type="match status" value="1"/>
</dbReference>
<feature type="transmembrane region" description="Helical" evidence="7">
    <location>
        <begin position="151"/>
        <end position="175"/>
    </location>
</feature>
<evidence type="ECO:0000256" key="6">
    <source>
        <dbReference type="ARBA" id="ARBA00023136"/>
    </source>
</evidence>
<accession>A0A1M5SUW7</accession>
<dbReference type="GO" id="GO:0055085">
    <property type="term" value="P:transmembrane transport"/>
    <property type="evidence" value="ECO:0007669"/>
    <property type="project" value="InterPro"/>
</dbReference>
<dbReference type="GO" id="GO:0005886">
    <property type="term" value="C:plasma membrane"/>
    <property type="evidence" value="ECO:0007669"/>
    <property type="project" value="UniProtKB-SubCell"/>
</dbReference>
<dbReference type="Proteomes" id="UP000243255">
    <property type="component" value="Unassembled WGS sequence"/>
</dbReference>
<dbReference type="RefSeq" id="WP_073127532.1">
    <property type="nucleotide sequence ID" value="NZ_BAABCH010000018.1"/>
</dbReference>
<organism evidence="9 10">
    <name type="scientific">Asaccharospora irregularis DSM 2635</name>
    <dbReference type="NCBI Taxonomy" id="1121321"/>
    <lineage>
        <taxon>Bacteria</taxon>
        <taxon>Bacillati</taxon>
        <taxon>Bacillota</taxon>
        <taxon>Clostridia</taxon>
        <taxon>Peptostreptococcales</taxon>
        <taxon>Peptostreptococcaceae</taxon>
        <taxon>Asaccharospora</taxon>
    </lineage>
</organism>
<evidence type="ECO:0000313" key="10">
    <source>
        <dbReference type="Proteomes" id="UP000243255"/>
    </source>
</evidence>
<dbReference type="Gene3D" id="1.20.58.370">
    <property type="entry name" value="MalF N-terminal region-like"/>
    <property type="match status" value="1"/>
</dbReference>
<evidence type="ECO:0000256" key="3">
    <source>
        <dbReference type="ARBA" id="ARBA00022475"/>
    </source>
</evidence>
<dbReference type="CDD" id="cd06261">
    <property type="entry name" value="TM_PBP2"/>
    <property type="match status" value="1"/>
</dbReference>
<dbReference type="InterPro" id="IPR035906">
    <property type="entry name" value="MetI-like_sf"/>
</dbReference>
<evidence type="ECO:0000256" key="1">
    <source>
        <dbReference type="ARBA" id="ARBA00004651"/>
    </source>
</evidence>
<feature type="transmembrane region" description="Helical" evidence="7">
    <location>
        <begin position="196"/>
        <end position="214"/>
    </location>
</feature>
<feature type="transmembrane region" description="Helical" evidence="7">
    <location>
        <begin position="69"/>
        <end position="90"/>
    </location>
</feature>
<keyword evidence="4 7" id="KW-0812">Transmembrane</keyword>
<evidence type="ECO:0000313" key="9">
    <source>
        <dbReference type="EMBL" id="SHH41783.1"/>
    </source>
</evidence>
<keyword evidence="10" id="KW-1185">Reference proteome</keyword>
<dbReference type="PANTHER" id="PTHR30193">
    <property type="entry name" value="ABC TRANSPORTER PERMEASE PROTEIN"/>
    <property type="match status" value="1"/>
</dbReference>
<dbReference type="PANTHER" id="PTHR30193:SF37">
    <property type="entry name" value="INNER MEMBRANE ABC TRANSPORTER PERMEASE PROTEIN YCJO"/>
    <property type="match status" value="1"/>
</dbReference>
<gene>
    <name evidence="9" type="ORF">SAMN04488530_1465</name>
</gene>
<dbReference type="AlphaFoldDB" id="A0A1M5SUW7"/>
<protein>
    <submittedName>
        <fullName evidence="9">Carbohydrate ABC transporter membrane protein 1, CUT1 family</fullName>
    </submittedName>
</protein>
<dbReference type="InterPro" id="IPR035277">
    <property type="entry name" value="MalF_N"/>
</dbReference>